<evidence type="ECO:0000259" key="8">
    <source>
        <dbReference type="Pfam" id="PF08244"/>
    </source>
</evidence>
<comment type="similarity">
    <text evidence="1 5">Belongs to the glycosyl hydrolase 32 family.</text>
</comment>
<evidence type="ECO:0000256" key="2">
    <source>
        <dbReference type="ARBA" id="ARBA00012758"/>
    </source>
</evidence>
<dbReference type="EC" id="3.2.1.26" evidence="2"/>
<dbReference type="CDD" id="cd08996">
    <property type="entry name" value="GH32_FFase"/>
    <property type="match status" value="1"/>
</dbReference>
<feature type="domain" description="Glycosyl hydrolase family 32 N-terminal" evidence="7">
    <location>
        <begin position="17"/>
        <end position="175"/>
    </location>
</feature>
<dbReference type="OrthoDB" id="202537at2759"/>
<dbReference type="Pfam" id="PF08244">
    <property type="entry name" value="Glyco_hydro_32C"/>
    <property type="match status" value="1"/>
</dbReference>
<feature type="domain" description="Glycosyl hydrolase family 32 C-terminal" evidence="8">
    <location>
        <begin position="696"/>
        <end position="769"/>
    </location>
</feature>
<accession>A0A9D4TH76</accession>
<sequence length="785" mass="80769">MEASRAQSSDADKPQLHLAPRAHWLNDPNGPIYYKGRYHCFYQHVPHGCEWQWGLVWGHAVSTDLAHWRHLPPALVPTPGGPDADGCWSGCCAVSAEGVPTILYTGVRLRSNHAAGAPPPLDQDLGLLWIETQCAAVPADPDDEMLVSWRKLAEPAVALPPPGMNLTGWRDPFVYLGAQPPAVPDGAAADALLEGCEQQVDPAVQQQDQGGEQQYRMLLGSGVKGRGGALLAYSSSSSSAASLHTGGASDGVSSNSSSSLAQGWRYRGELCSVADLEAAALDAGLLSGSSLAAAHELGEVWECPLLARLPAAAGTGTNGSMLGSTGGNNGIQESAVRGPWLLAVSPYPVKPPHSPCNPVLYWVGSLDESATRFDVGGASGPYRLDQGEVLYAPNVCGDAQGRLLLWAWLQERRRPGTVAKYAGCLSLPRVLTLSPDGRRLVQQPAPELCRLRRCTDSLTEGAGAGGKDGSSITGKASAAAGTDGCPCAVACGSSGRGGWCVQGVEVDEMQLVAVEGVAGPQLDLELTFGRGTATAAGVLLLSHEAGSQGNALITYTWHTNALEVQFGVPAPLPALPFGGSGSWEDTEKESKAEAGEQVVASTAPAGPARWHLPPPAAAAGSPRKQQLRAATEQFSAAIPDTGAIAAAAVAVAAEAGPELVLAELADPLPEAAAVGVAAVEEAAAPAAARRLGGPLAAPAADSSGQVQLRIVLDGSAVEVYTGTGEVLSTRVYRGTAPISDGSCSAAASHSTVWVAAVGGTAKLESGEAWELRSCWRDDEAAQSVH</sequence>
<dbReference type="InterPro" id="IPR013189">
    <property type="entry name" value="Glyco_hydro_32_C"/>
</dbReference>
<evidence type="ECO:0000256" key="3">
    <source>
        <dbReference type="ARBA" id="ARBA00022801"/>
    </source>
</evidence>
<evidence type="ECO:0000256" key="5">
    <source>
        <dbReference type="RuleBase" id="RU362110"/>
    </source>
</evidence>
<dbReference type="PROSITE" id="PS00609">
    <property type="entry name" value="GLYCOSYL_HYDROL_F32"/>
    <property type="match status" value="1"/>
</dbReference>
<dbReference type="InterPro" id="IPR023296">
    <property type="entry name" value="Glyco_hydro_beta-prop_sf"/>
</dbReference>
<dbReference type="PANTHER" id="PTHR43101">
    <property type="entry name" value="BETA-FRUCTOSIDASE"/>
    <property type="match status" value="1"/>
</dbReference>
<dbReference type="GO" id="GO:0005975">
    <property type="term" value="P:carbohydrate metabolic process"/>
    <property type="evidence" value="ECO:0007669"/>
    <property type="project" value="InterPro"/>
</dbReference>
<reference evidence="9" key="1">
    <citation type="journal article" date="2019" name="Plant J.">
        <title>Chlorella vulgaris genome assembly and annotation reveals the molecular basis for metabolic acclimation to high light conditions.</title>
        <authorList>
            <person name="Cecchin M."/>
            <person name="Marcolungo L."/>
            <person name="Rossato M."/>
            <person name="Girolomoni L."/>
            <person name="Cosentino E."/>
            <person name="Cuine S."/>
            <person name="Li-Beisson Y."/>
            <person name="Delledonne M."/>
            <person name="Ballottari M."/>
        </authorList>
    </citation>
    <scope>NUCLEOTIDE SEQUENCE</scope>
    <source>
        <strain evidence="9">211/11P</strain>
    </source>
</reference>
<keyword evidence="4 5" id="KW-0326">Glycosidase</keyword>
<evidence type="ECO:0000256" key="6">
    <source>
        <dbReference type="SAM" id="MobiDB-lite"/>
    </source>
</evidence>
<dbReference type="PANTHER" id="PTHR43101:SF1">
    <property type="entry name" value="BETA-FRUCTOSIDASE"/>
    <property type="match status" value="1"/>
</dbReference>
<keyword evidence="10" id="KW-1185">Reference proteome</keyword>
<dbReference type="GO" id="GO:0004564">
    <property type="term" value="F:beta-fructofuranosidase activity"/>
    <property type="evidence" value="ECO:0007669"/>
    <property type="project" value="UniProtKB-EC"/>
</dbReference>
<dbReference type="Gene3D" id="2.115.10.20">
    <property type="entry name" value="Glycosyl hydrolase domain, family 43"/>
    <property type="match status" value="1"/>
</dbReference>
<dbReference type="SUPFAM" id="SSF49899">
    <property type="entry name" value="Concanavalin A-like lectins/glucanases"/>
    <property type="match status" value="1"/>
</dbReference>
<evidence type="ECO:0000256" key="4">
    <source>
        <dbReference type="ARBA" id="ARBA00023295"/>
    </source>
</evidence>
<dbReference type="EMBL" id="SIDB01000012">
    <property type="protein sequence ID" value="KAI3425312.1"/>
    <property type="molecule type" value="Genomic_DNA"/>
</dbReference>
<dbReference type="SMART" id="SM00640">
    <property type="entry name" value="Glyco_32"/>
    <property type="match status" value="1"/>
</dbReference>
<proteinExistence type="inferred from homology"/>
<evidence type="ECO:0000313" key="9">
    <source>
        <dbReference type="EMBL" id="KAI3425312.1"/>
    </source>
</evidence>
<feature type="region of interest" description="Disordered" evidence="6">
    <location>
        <begin position="578"/>
        <end position="630"/>
    </location>
</feature>
<dbReference type="AlphaFoldDB" id="A0A9D4TH76"/>
<gene>
    <name evidence="9" type="ORF">D9Q98_009077</name>
</gene>
<evidence type="ECO:0000259" key="7">
    <source>
        <dbReference type="Pfam" id="PF00251"/>
    </source>
</evidence>
<dbReference type="InterPro" id="IPR051214">
    <property type="entry name" value="GH32_Enzymes"/>
</dbReference>
<organism evidence="9 10">
    <name type="scientific">Chlorella vulgaris</name>
    <name type="common">Green alga</name>
    <dbReference type="NCBI Taxonomy" id="3077"/>
    <lineage>
        <taxon>Eukaryota</taxon>
        <taxon>Viridiplantae</taxon>
        <taxon>Chlorophyta</taxon>
        <taxon>core chlorophytes</taxon>
        <taxon>Trebouxiophyceae</taxon>
        <taxon>Chlorellales</taxon>
        <taxon>Chlorellaceae</taxon>
        <taxon>Chlorella clade</taxon>
        <taxon>Chlorella</taxon>
    </lineage>
</organism>
<evidence type="ECO:0000256" key="1">
    <source>
        <dbReference type="ARBA" id="ARBA00009902"/>
    </source>
</evidence>
<dbReference type="InterPro" id="IPR013148">
    <property type="entry name" value="Glyco_hydro_32_N"/>
</dbReference>
<dbReference type="InterPro" id="IPR018053">
    <property type="entry name" value="Glyco_hydro_32_AS"/>
</dbReference>
<protein>
    <recommendedName>
        <fullName evidence="2">beta-fructofuranosidase</fullName>
        <ecNumber evidence="2">3.2.1.26</ecNumber>
    </recommendedName>
</protein>
<name>A0A9D4TH76_CHLVU</name>
<reference evidence="9" key="2">
    <citation type="submission" date="2020-11" db="EMBL/GenBank/DDBJ databases">
        <authorList>
            <person name="Cecchin M."/>
            <person name="Marcolungo L."/>
            <person name="Rossato M."/>
            <person name="Girolomoni L."/>
            <person name="Cosentino E."/>
            <person name="Cuine S."/>
            <person name="Li-Beisson Y."/>
            <person name="Delledonne M."/>
            <person name="Ballottari M."/>
        </authorList>
    </citation>
    <scope>NUCLEOTIDE SEQUENCE</scope>
    <source>
        <strain evidence="9">211/11P</strain>
        <tissue evidence="9">Whole cell</tissue>
    </source>
</reference>
<dbReference type="Gene3D" id="2.60.120.560">
    <property type="entry name" value="Exo-inulinase, domain 1"/>
    <property type="match status" value="1"/>
</dbReference>
<dbReference type="SUPFAM" id="SSF75005">
    <property type="entry name" value="Arabinanase/levansucrase/invertase"/>
    <property type="match status" value="1"/>
</dbReference>
<evidence type="ECO:0000313" key="10">
    <source>
        <dbReference type="Proteomes" id="UP001055712"/>
    </source>
</evidence>
<dbReference type="Proteomes" id="UP001055712">
    <property type="component" value="Unassembled WGS sequence"/>
</dbReference>
<dbReference type="InterPro" id="IPR013320">
    <property type="entry name" value="ConA-like_dom_sf"/>
</dbReference>
<dbReference type="Pfam" id="PF00251">
    <property type="entry name" value="Glyco_hydro_32N"/>
    <property type="match status" value="2"/>
</dbReference>
<comment type="caution">
    <text evidence="9">The sequence shown here is derived from an EMBL/GenBank/DDBJ whole genome shotgun (WGS) entry which is preliminary data.</text>
</comment>
<keyword evidence="3 5" id="KW-0378">Hydrolase</keyword>
<feature type="domain" description="Glycosyl hydrolase family 32 N-terminal" evidence="7">
    <location>
        <begin position="294"/>
        <end position="444"/>
    </location>
</feature>
<dbReference type="InterPro" id="IPR001362">
    <property type="entry name" value="Glyco_hydro_32"/>
</dbReference>